<name>A0ABQ7KHB4_9FUNG</name>
<feature type="transmembrane region" description="Helical" evidence="9">
    <location>
        <begin position="856"/>
        <end position="875"/>
    </location>
</feature>
<gene>
    <name evidence="13" type="primary">TMEM63C</name>
    <name evidence="13" type="ORF">BGZ96_004200</name>
</gene>
<evidence type="ECO:0000259" key="11">
    <source>
        <dbReference type="Pfam" id="PF13967"/>
    </source>
</evidence>
<comment type="subcellular location">
    <subcellularLocation>
        <location evidence="1">Membrane</location>
        <topology evidence="1">Multi-pass membrane protein</topology>
    </subcellularLocation>
</comment>
<dbReference type="Pfam" id="PF14703">
    <property type="entry name" value="PHM7_cyt"/>
    <property type="match status" value="1"/>
</dbReference>
<feature type="region of interest" description="Disordered" evidence="8">
    <location>
        <begin position="1176"/>
        <end position="1201"/>
    </location>
</feature>
<evidence type="ECO:0000259" key="12">
    <source>
        <dbReference type="Pfam" id="PF14703"/>
    </source>
</evidence>
<sequence length="1626" mass="177411">MSSTTLKPSQQQAQSTMSVSSATSSQHQLQQPTTSRQTANDLSSATSSSHSNMASNLAQQEIIAKIGLDHYLLIRFLKMLFGVSVILGVVAISTLVPLYVIRQTGEDLQGSDDHLGAGLQPMRRVEILQIGNVIDNKRLWATVLAVTLFSGLILVWSWSELMMFLKLRQEFLFRSASRYSSRVVLLQNLPEDLRTVEALKQLFVTAPGEGVEHVYLVRDVSCLEKAVKQRQVVLDKLEETESNYMNAIARASAMVSFTTLNMRSRSWLGRCVDKIKTCFGLEGSSVGVNSGKNADEEDFVGHLKLYQLGDVPKLSLTDLSSPADISSVPSASERRSSQTLQQQGTTLSNVSSSGGLAVLKWYQKPRRPRHYVGIPLLSKRQDSIRYYRGELCRLNKVIEREYEQQAKVMVDDRQGIRQPHAHRSQSRAGKGHYPEAKGTSAQPRSINASESIVILDDVAPASEGDSGSATKSARSSQVETLPAAFILMRTRAGAKAIASGMIGQDKIPMKSRTLGIPPRDIDWRVLGQATSHLAKLLRRTMIVSVGALLMVGCGLVVSAIASTAVFKGWERVIEEEAEIKTAPAIYLRQGVLAPFLLALLMFAGSWIINELCQYWGCVSKTQTDLLTQRCYIYFLLVNMVVVHPIVSLSLSWQGSTFVEVDSLAGFLIHAIPSYCSFAFSYILAAGLMLPIHHILQFSRLWTTLPTATLWSALGPLSWHESNRLQKSKSHPKTNSTSPTPAPAGEATAVGSTDSTASSSSNISASFEDNFSPAPTQTPRQAYQTRQPPFFNLQNLYPHLVLMFTISLALLPLAPLLFLFWIVALMGMNLCYRYLILQVVATKIQSGGLHYLQAIKFILFPALACPPLLLAVYLGIRQAWVQSAFSIVLLVAVLIARIVLEVQFGKREEMMLKKVEEYDLQPKILLLHSGKALGAGGKSGDKARGGGGEDKIVHLGHLSPSSFAHEASSITSDARGFSSDSDGEGPMGSSPNEIDEQGKETTSPRQRMIKRMIKRPTTIIGQYRNSFVSTISRGTRPKSVPVFDLERFETEILGIGNDTADTLAASQHGLSAQADAVTPYQGQIHSRNSSLIRAQTIGHAAAHGRTSSKTGFEAGFSFADGIEDPEICDLFQDYSSMSQRAVAEGSTLSKAEEEEVEKEVKYREIVKALRRASTVASRKKPDAPFAKTNRNNAATGTGSQQRRVRMAGATEFASPPLEAVNETQTTGLFNKRAAIVGRSNSNNNSNKTLFRASLPALLNPRPLHYTNNPYLLHQRSIDDALSNVSMSSGISSSGLHHNRGAPPSLPMLLIHRETVVAAKEWSRIQGLYLNPVLQEAKARAIVWLPSQTEQSFWGASPSSWNGIHRQGNNQHHHQQPVGSFSAGSLSSFVYCKYHAALRAREANDLNDLAISEAPEASDSPLALAINMGDTAGGSQSVTASAQGRAAFGLSTSTLTPAQGLPSGQSEHQQHQNQHHQCTCLVYQEVMKAVADAVALADQEIRDLRIVGLTVWLDSRHVIWGQDKEEDGQLGDRVMISTSPSMEFGGPQQREVGDGLLSWLEVDEDADAAVEGYKGGNEMHSHHHHLGKGAAGIIGGSMGVIMRRPIGYYGRLVGDGEEDDITRGLHSV</sequence>
<feature type="compositionally biased region" description="Polar residues" evidence="8">
    <location>
        <begin position="29"/>
        <end position="38"/>
    </location>
</feature>
<feature type="domain" description="CSC1/OSCA1-like cytosolic" evidence="12">
    <location>
        <begin position="181"/>
        <end position="405"/>
    </location>
</feature>
<proteinExistence type="inferred from homology"/>
<feature type="compositionally biased region" description="Low complexity" evidence="8">
    <location>
        <begin position="326"/>
        <end position="348"/>
    </location>
</feature>
<evidence type="ECO:0000256" key="1">
    <source>
        <dbReference type="ARBA" id="ARBA00004141"/>
    </source>
</evidence>
<feature type="compositionally biased region" description="Low complexity" evidence="8">
    <location>
        <begin position="9"/>
        <end position="28"/>
    </location>
</feature>
<dbReference type="InterPro" id="IPR032880">
    <property type="entry name" value="CSC1/OSCA1-like_N"/>
</dbReference>
<feature type="coiled-coil region" evidence="7">
    <location>
        <begin position="223"/>
        <end position="254"/>
    </location>
</feature>
<keyword evidence="14" id="KW-1185">Reference proteome</keyword>
<dbReference type="InterPro" id="IPR003864">
    <property type="entry name" value="CSC1/OSCA1-like_7TM"/>
</dbReference>
<reference evidence="13 14" key="1">
    <citation type="journal article" date="2020" name="Fungal Divers.">
        <title>Resolving the Mortierellaceae phylogeny through synthesis of multi-gene phylogenetics and phylogenomics.</title>
        <authorList>
            <person name="Vandepol N."/>
            <person name="Liber J."/>
            <person name="Desiro A."/>
            <person name="Na H."/>
            <person name="Kennedy M."/>
            <person name="Barry K."/>
            <person name="Grigoriev I.V."/>
            <person name="Miller A.N."/>
            <person name="O'Donnell K."/>
            <person name="Stajich J.E."/>
            <person name="Bonito G."/>
        </authorList>
    </citation>
    <scope>NUCLEOTIDE SEQUENCE [LARGE SCALE GENOMIC DNA]</scope>
    <source>
        <strain evidence="13 14">AD045</strain>
    </source>
</reference>
<feature type="transmembrane region" description="Helical" evidence="9">
    <location>
        <begin position="795"/>
        <end position="812"/>
    </location>
</feature>
<evidence type="ECO:0000313" key="14">
    <source>
        <dbReference type="Proteomes" id="UP001194696"/>
    </source>
</evidence>
<evidence type="ECO:0000256" key="7">
    <source>
        <dbReference type="SAM" id="Coils"/>
    </source>
</evidence>
<feature type="region of interest" description="Disordered" evidence="8">
    <location>
        <begin position="325"/>
        <end position="350"/>
    </location>
</feature>
<dbReference type="InterPro" id="IPR027815">
    <property type="entry name" value="CSC1/OSCA1-like_cyt"/>
</dbReference>
<feature type="region of interest" description="Disordered" evidence="8">
    <location>
        <begin position="968"/>
        <end position="1006"/>
    </location>
</feature>
<feature type="compositionally biased region" description="Polar residues" evidence="8">
    <location>
        <begin position="766"/>
        <end position="780"/>
    </location>
</feature>
<dbReference type="Proteomes" id="UP001194696">
    <property type="component" value="Unassembled WGS sequence"/>
</dbReference>
<evidence type="ECO:0000256" key="9">
    <source>
        <dbReference type="SAM" id="Phobius"/>
    </source>
</evidence>
<evidence type="ECO:0000256" key="8">
    <source>
        <dbReference type="SAM" id="MobiDB-lite"/>
    </source>
</evidence>
<feature type="region of interest" description="Disordered" evidence="8">
    <location>
        <begin position="411"/>
        <end position="444"/>
    </location>
</feature>
<accession>A0ABQ7KHB4</accession>
<feature type="region of interest" description="Disordered" evidence="8">
    <location>
        <begin position="724"/>
        <end position="780"/>
    </location>
</feature>
<keyword evidence="6 9" id="KW-0472">Membrane</keyword>
<dbReference type="PANTHER" id="PTHR13018:SF139">
    <property type="entry name" value="PHOSPHATE METABOLISM PROTEIN 7"/>
    <property type="match status" value="1"/>
</dbReference>
<protein>
    <submittedName>
        <fullName evidence="13">Transmembrane protein 63C</fullName>
    </submittedName>
</protein>
<feature type="transmembrane region" description="Helical" evidence="9">
    <location>
        <begin position="80"/>
        <end position="101"/>
    </location>
</feature>
<feature type="compositionally biased region" description="Low complexity" evidence="8">
    <location>
        <begin position="746"/>
        <end position="765"/>
    </location>
</feature>
<feature type="transmembrane region" description="Helical" evidence="9">
    <location>
        <begin position="139"/>
        <end position="158"/>
    </location>
</feature>
<feature type="compositionally biased region" description="Low complexity" evidence="8">
    <location>
        <begin position="39"/>
        <end position="50"/>
    </location>
</feature>
<comment type="caution">
    <text evidence="13">The sequence shown here is derived from an EMBL/GenBank/DDBJ whole genome shotgun (WGS) entry which is preliminary data.</text>
</comment>
<evidence type="ECO:0000256" key="5">
    <source>
        <dbReference type="ARBA" id="ARBA00022989"/>
    </source>
</evidence>
<dbReference type="Pfam" id="PF02714">
    <property type="entry name" value="RSN1_7TM"/>
    <property type="match status" value="2"/>
</dbReference>
<keyword evidence="4 9" id="KW-0812">Transmembrane</keyword>
<evidence type="ECO:0000259" key="10">
    <source>
        <dbReference type="Pfam" id="PF02714"/>
    </source>
</evidence>
<feature type="region of interest" description="Disordered" evidence="8">
    <location>
        <begin position="1"/>
        <end position="50"/>
    </location>
</feature>
<evidence type="ECO:0000256" key="2">
    <source>
        <dbReference type="ARBA" id="ARBA00007779"/>
    </source>
</evidence>
<organism evidence="13 14">
    <name type="scientific">Linnemannia gamsii</name>
    <dbReference type="NCBI Taxonomy" id="64522"/>
    <lineage>
        <taxon>Eukaryota</taxon>
        <taxon>Fungi</taxon>
        <taxon>Fungi incertae sedis</taxon>
        <taxon>Mucoromycota</taxon>
        <taxon>Mortierellomycotina</taxon>
        <taxon>Mortierellomycetes</taxon>
        <taxon>Mortierellales</taxon>
        <taxon>Mortierellaceae</taxon>
        <taxon>Linnemannia</taxon>
    </lineage>
</organism>
<evidence type="ECO:0000256" key="3">
    <source>
        <dbReference type="ARBA" id="ARBA00022448"/>
    </source>
</evidence>
<dbReference type="Pfam" id="PF13967">
    <property type="entry name" value="RSN1_TM"/>
    <property type="match status" value="1"/>
</dbReference>
<feature type="compositionally biased region" description="Polar residues" evidence="8">
    <location>
        <begin position="1187"/>
        <end position="1200"/>
    </location>
</feature>
<dbReference type="EMBL" id="JAAAIM010000002">
    <property type="protein sequence ID" value="KAG0298893.1"/>
    <property type="molecule type" value="Genomic_DNA"/>
</dbReference>
<feature type="transmembrane region" description="Helical" evidence="9">
    <location>
        <begin position="630"/>
        <end position="652"/>
    </location>
</feature>
<evidence type="ECO:0000256" key="6">
    <source>
        <dbReference type="ARBA" id="ARBA00023136"/>
    </source>
</evidence>
<keyword evidence="3" id="KW-0813">Transport</keyword>
<dbReference type="InterPro" id="IPR045122">
    <property type="entry name" value="Csc1-like"/>
</dbReference>
<feature type="transmembrane region" description="Helical" evidence="9">
    <location>
        <begin position="541"/>
        <end position="566"/>
    </location>
</feature>
<comment type="similarity">
    <text evidence="2">Belongs to the CSC1 (TC 1.A.17) family.</text>
</comment>
<feature type="transmembrane region" description="Helical" evidence="9">
    <location>
        <begin position="664"/>
        <end position="689"/>
    </location>
</feature>
<evidence type="ECO:0000313" key="13">
    <source>
        <dbReference type="EMBL" id="KAG0298893.1"/>
    </source>
</evidence>
<feature type="domain" description="CSC1/OSCA1-like 7TM region" evidence="10">
    <location>
        <begin position="776"/>
        <end position="859"/>
    </location>
</feature>
<feature type="transmembrane region" description="Helical" evidence="9">
    <location>
        <begin position="586"/>
        <end position="609"/>
    </location>
</feature>
<keyword evidence="5 9" id="KW-1133">Transmembrane helix</keyword>
<evidence type="ECO:0000256" key="4">
    <source>
        <dbReference type="ARBA" id="ARBA00022692"/>
    </source>
</evidence>
<feature type="transmembrane region" description="Helical" evidence="9">
    <location>
        <begin position="881"/>
        <end position="899"/>
    </location>
</feature>
<feature type="domain" description="CSC1/OSCA1-like 7TM region" evidence="10">
    <location>
        <begin position="539"/>
        <end position="709"/>
    </location>
</feature>
<feature type="domain" description="CSC1/OSCA1-like N-terminal transmembrane" evidence="11">
    <location>
        <begin position="55"/>
        <end position="160"/>
    </location>
</feature>
<dbReference type="PANTHER" id="PTHR13018">
    <property type="entry name" value="PROBABLE MEMBRANE PROTEIN DUF221-RELATED"/>
    <property type="match status" value="1"/>
</dbReference>
<keyword evidence="7" id="KW-0175">Coiled coil</keyword>